<dbReference type="EMBL" id="JACORU010000005">
    <property type="protein sequence ID" value="MBC5765872.1"/>
    <property type="molecule type" value="Genomic_DNA"/>
</dbReference>
<accession>A0A923MB86</accession>
<evidence type="ECO:0000313" key="2">
    <source>
        <dbReference type="EMBL" id="MBC5765872.1"/>
    </source>
</evidence>
<reference evidence="2" key="1">
    <citation type="submission" date="2020-08" db="EMBL/GenBank/DDBJ databases">
        <title>Ramlibacter sp. GTP1 16S ribosomal RNA gene genome sequencing and assembly.</title>
        <authorList>
            <person name="Kang M."/>
        </authorList>
    </citation>
    <scope>NUCLEOTIDE SEQUENCE</scope>
    <source>
        <strain evidence="2">GTP1</strain>
    </source>
</reference>
<name>A0A923MB86_9BURK</name>
<comment type="caution">
    <text evidence="2">The sequence shown here is derived from an EMBL/GenBank/DDBJ whole genome shotgun (WGS) entry which is preliminary data.</text>
</comment>
<organism evidence="2 3">
    <name type="scientific">Ramlibacter albus</name>
    <dbReference type="NCBI Taxonomy" id="2079448"/>
    <lineage>
        <taxon>Bacteria</taxon>
        <taxon>Pseudomonadati</taxon>
        <taxon>Pseudomonadota</taxon>
        <taxon>Betaproteobacteria</taxon>
        <taxon>Burkholderiales</taxon>
        <taxon>Comamonadaceae</taxon>
        <taxon>Ramlibacter</taxon>
    </lineage>
</organism>
<gene>
    <name evidence="2" type="ORF">H8R02_15495</name>
</gene>
<proteinExistence type="predicted"/>
<feature type="compositionally biased region" description="Basic and acidic residues" evidence="1">
    <location>
        <begin position="8"/>
        <end position="19"/>
    </location>
</feature>
<sequence length="52" mass="5608">MIPYDIDPTLHDGEPHESLDDGFSPPPHHEDEGLKAAEPAMLEAALAAKSPF</sequence>
<dbReference type="RefSeq" id="WP_187082339.1">
    <property type="nucleotide sequence ID" value="NZ_JACORU010000005.1"/>
</dbReference>
<protein>
    <submittedName>
        <fullName evidence="2">Uncharacterized protein</fullName>
    </submittedName>
</protein>
<dbReference type="Proteomes" id="UP000596827">
    <property type="component" value="Unassembled WGS sequence"/>
</dbReference>
<feature type="region of interest" description="Disordered" evidence="1">
    <location>
        <begin position="1"/>
        <end position="34"/>
    </location>
</feature>
<evidence type="ECO:0000256" key="1">
    <source>
        <dbReference type="SAM" id="MobiDB-lite"/>
    </source>
</evidence>
<keyword evidence="3" id="KW-1185">Reference proteome</keyword>
<evidence type="ECO:0000313" key="3">
    <source>
        <dbReference type="Proteomes" id="UP000596827"/>
    </source>
</evidence>
<dbReference type="AlphaFoldDB" id="A0A923MB86"/>